<dbReference type="EMBL" id="JBHUIT010000031">
    <property type="protein sequence ID" value="MFD2257710.1"/>
    <property type="molecule type" value="Genomic_DNA"/>
</dbReference>
<name>A0ABW5DEA5_9BACT</name>
<accession>A0ABW5DEA5</accession>
<proteinExistence type="predicted"/>
<evidence type="ECO:0000313" key="1">
    <source>
        <dbReference type="EMBL" id="MFD2257710.1"/>
    </source>
</evidence>
<organism evidence="1 2">
    <name type="scientific">Luteolibacter algae</name>
    <dbReference type="NCBI Taxonomy" id="454151"/>
    <lineage>
        <taxon>Bacteria</taxon>
        <taxon>Pseudomonadati</taxon>
        <taxon>Verrucomicrobiota</taxon>
        <taxon>Verrucomicrobiia</taxon>
        <taxon>Verrucomicrobiales</taxon>
        <taxon>Verrucomicrobiaceae</taxon>
        <taxon>Luteolibacter</taxon>
    </lineage>
</organism>
<evidence type="ECO:0008006" key="3">
    <source>
        <dbReference type="Google" id="ProtNLM"/>
    </source>
</evidence>
<dbReference type="RefSeq" id="WP_386821052.1">
    <property type="nucleotide sequence ID" value="NZ_JBHUIT010000031.1"/>
</dbReference>
<protein>
    <recommendedName>
        <fullName evidence="3">AbrB/MazE/SpoVT family DNA-binding domain-containing protein</fullName>
    </recommendedName>
</protein>
<comment type="caution">
    <text evidence="1">The sequence shown here is derived from an EMBL/GenBank/DDBJ whole genome shotgun (WGS) entry which is preliminary data.</text>
</comment>
<gene>
    <name evidence="1" type="ORF">ACFSSA_13585</name>
</gene>
<sequence length="90" mass="9864">MDQTTHQIRPDAKGRINLGKLAEGISSFRAHRTEEGNIVLEPYSEIPTREKWLFDNPQALEAVKVGLAQAASGETSSLGSFAEHADEDID</sequence>
<evidence type="ECO:0000313" key="2">
    <source>
        <dbReference type="Proteomes" id="UP001597375"/>
    </source>
</evidence>
<keyword evidence="2" id="KW-1185">Reference proteome</keyword>
<dbReference type="Proteomes" id="UP001597375">
    <property type="component" value="Unassembled WGS sequence"/>
</dbReference>
<reference evidence="2" key="1">
    <citation type="journal article" date="2019" name="Int. J. Syst. Evol. Microbiol.">
        <title>The Global Catalogue of Microorganisms (GCM) 10K type strain sequencing project: providing services to taxonomists for standard genome sequencing and annotation.</title>
        <authorList>
            <consortium name="The Broad Institute Genomics Platform"/>
            <consortium name="The Broad Institute Genome Sequencing Center for Infectious Disease"/>
            <person name="Wu L."/>
            <person name="Ma J."/>
        </authorList>
    </citation>
    <scope>NUCLEOTIDE SEQUENCE [LARGE SCALE GENOMIC DNA]</scope>
    <source>
        <strain evidence="2">CGMCC 4.7106</strain>
    </source>
</reference>